<organism evidence="1 2">
    <name type="scientific">Jannaschia pohangensis</name>
    <dbReference type="NCBI Taxonomy" id="390807"/>
    <lineage>
        <taxon>Bacteria</taxon>
        <taxon>Pseudomonadati</taxon>
        <taxon>Pseudomonadota</taxon>
        <taxon>Alphaproteobacteria</taxon>
        <taxon>Rhodobacterales</taxon>
        <taxon>Roseobacteraceae</taxon>
        <taxon>Jannaschia</taxon>
    </lineage>
</organism>
<proteinExistence type="predicted"/>
<name>A0A1I3M8Y6_9RHOB</name>
<evidence type="ECO:0000313" key="2">
    <source>
        <dbReference type="Proteomes" id="UP000199110"/>
    </source>
</evidence>
<keyword evidence="2" id="KW-1185">Reference proteome</keyword>
<dbReference type="Proteomes" id="UP000199110">
    <property type="component" value="Unassembled WGS sequence"/>
</dbReference>
<dbReference type="STRING" id="390807.SAMN04488095_1766"/>
<accession>A0A1I3M8Y6</accession>
<dbReference type="EMBL" id="FORA01000002">
    <property type="protein sequence ID" value="SFI93195.1"/>
    <property type="molecule type" value="Genomic_DNA"/>
</dbReference>
<dbReference type="AlphaFoldDB" id="A0A1I3M8Y6"/>
<evidence type="ECO:0000313" key="1">
    <source>
        <dbReference type="EMBL" id="SFI93195.1"/>
    </source>
</evidence>
<gene>
    <name evidence="1" type="ORF">SAMN04488095_1766</name>
</gene>
<protein>
    <submittedName>
        <fullName evidence="1">Uncharacterized protein</fullName>
    </submittedName>
</protein>
<sequence>MSTSSIDRDALAAVSPSALAAMARNYGWEKTEAYRDIADVYVRSAGPEIIIPRTDKFLDYTSVVQRIMDIFSRNTDQPLISIFKSLIDAEHDVIRFRARGHDDDGTISLQRGLNLISQAREVLLAAACSTVNPQAVYRAGANKDANEYLERVRLGQTEVGSFIAPILAPVPPSLQMNLSEDWPEMRDDPFERQVTRRLATGLRAIQVGIGEAVSGNAMEFFESSVGVGVSANLCEAIANIIDKTDEIDLSINWATTRPTPEKFSCYSFTENDSAILREAARKFKEKRPKPNQTLIASVKRLSRDTGSKDGIVTFKADFEGKSQSVVAQLSQEQYHTAISAHRDKKPVAVTGDLERTGQRWQLGNPEIRILEIGLWEDDDDESVEEV</sequence>
<reference evidence="1 2" key="1">
    <citation type="submission" date="2016-10" db="EMBL/GenBank/DDBJ databases">
        <authorList>
            <person name="de Groot N.N."/>
        </authorList>
    </citation>
    <scope>NUCLEOTIDE SEQUENCE [LARGE SCALE GENOMIC DNA]</scope>
    <source>
        <strain evidence="1 2">DSM 19073</strain>
    </source>
</reference>